<dbReference type="Proteomes" id="UP000324260">
    <property type="component" value="Unassembled WGS sequence"/>
</dbReference>
<evidence type="ECO:0000313" key="11">
    <source>
        <dbReference type="Proteomes" id="UP000324260"/>
    </source>
</evidence>
<protein>
    <submittedName>
        <fullName evidence="10">Molybdopterin-dependent oxidoreductase</fullName>
    </submittedName>
</protein>
<keyword evidence="3" id="KW-0500">Molybdenum</keyword>
<dbReference type="GO" id="GO:0043546">
    <property type="term" value="F:molybdopterin cofactor binding"/>
    <property type="evidence" value="ECO:0007669"/>
    <property type="project" value="InterPro"/>
</dbReference>
<keyword evidence="4" id="KW-0479">Metal-binding</keyword>
<dbReference type="Pfam" id="PF00384">
    <property type="entry name" value="Molybdopterin"/>
    <property type="match status" value="1"/>
</dbReference>
<feature type="domain" description="Molybdopterin dinucleotide-binding" evidence="8">
    <location>
        <begin position="626"/>
        <end position="742"/>
    </location>
</feature>
<dbReference type="SUPFAM" id="SSF53706">
    <property type="entry name" value="Formate dehydrogenase/DMSO reductase, domains 1-3"/>
    <property type="match status" value="1"/>
</dbReference>
<feature type="domain" description="Molybdopterin oxidoreductase" evidence="7">
    <location>
        <begin position="52"/>
        <end position="513"/>
    </location>
</feature>
<organism evidence="10 11">
    <name type="scientific">Halomonas eurihalina</name>
    <dbReference type="NCBI Taxonomy" id="42566"/>
    <lineage>
        <taxon>Bacteria</taxon>
        <taxon>Pseudomonadati</taxon>
        <taxon>Pseudomonadota</taxon>
        <taxon>Gammaproteobacteria</taxon>
        <taxon>Oceanospirillales</taxon>
        <taxon>Halomonadaceae</taxon>
        <taxon>Halomonas</taxon>
    </lineage>
</organism>
<dbReference type="PANTHER" id="PTHR43742">
    <property type="entry name" value="TRIMETHYLAMINE-N-OXIDE REDUCTASE"/>
    <property type="match status" value="1"/>
</dbReference>
<dbReference type="InterPro" id="IPR006656">
    <property type="entry name" value="Mopterin_OxRdtase"/>
</dbReference>
<dbReference type="EMBL" id="VTPU01000001">
    <property type="protein sequence ID" value="TZG41582.1"/>
    <property type="molecule type" value="Genomic_DNA"/>
</dbReference>
<comment type="caution">
    <text evidence="10">The sequence shown here is derived from an EMBL/GenBank/DDBJ whole genome shotgun (WGS) entry which is preliminary data.</text>
</comment>
<evidence type="ECO:0000256" key="3">
    <source>
        <dbReference type="ARBA" id="ARBA00022505"/>
    </source>
</evidence>
<evidence type="ECO:0000256" key="4">
    <source>
        <dbReference type="ARBA" id="ARBA00022723"/>
    </source>
</evidence>
<dbReference type="GO" id="GO:0016491">
    <property type="term" value="F:oxidoreductase activity"/>
    <property type="evidence" value="ECO:0007669"/>
    <property type="project" value="UniProtKB-KW"/>
</dbReference>
<dbReference type="GO" id="GO:0030288">
    <property type="term" value="C:outer membrane-bounded periplasmic space"/>
    <property type="evidence" value="ECO:0007669"/>
    <property type="project" value="TreeGrafter"/>
</dbReference>
<evidence type="ECO:0000256" key="5">
    <source>
        <dbReference type="ARBA" id="ARBA00022764"/>
    </source>
</evidence>
<dbReference type="GO" id="GO:0030151">
    <property type="term" value="F:molybdenum ion binding"/>
    <property type="evidence" value="ECO:0007669"/>
    <property type="project" value="TreeGrafter"/>
</dbReference>
<keyword evidence="11" id="KW-1185">Reference proteome</keyword>
<dbReference type="PANTHER" id="PTHR43742:SF10">
    <property type="entry name" value="TRIMETHYLAMINE-N-OXIDE REDUCTASE 2"/>
    <property type="match status" value="1"/>
</dbReference>
<dbReference type="Pfam" id="PF01568">
    <property type="entry name" value="Molydop_binding"/>
    <property type="match status" value="1"/>
</dbReference>
<dbReference type="Gene3D" id="3.40.50.740">
    <property type="match status" value="1"/>
</dbReference>
<dbReference type="Gene3D" id="3.40.228.10">
    <property type="entry name" value="Dimethylsulfoxide Reductase, domain 2"/>
    <property type="match status" value="1"/>
</dbReference>
<evidence type="ECO:0000256" key="2">
    <source>
        <dbReference type="ARBA" id="ARBA00010312"/>
    </source>
</evidence>
<comment type="cofactor">
    <cofactor evidence="1">
        <name>Mo-bis(molybdopterin guanine dinucleotide)</name>
        <dbReference type="ChEBI" id="CHEBI:60539"/>
    </cofactor>
</comment>
<dbReference type="GO" id="GO:0009055">
    <property type="term" value="F:electron transfer activity"/>
    <property type="evidence" value="ECO:0007669"/>
    <property type="project" value="TreeGrafter"/>
</dbReference>
<dbReference type="Pfam" id="PF18364">
    <property type="entry name" value="Molybdopterin_N"/>
    <property type="match status" value="1"/>
</dbReference>
<evidence type="ECO:0000313" key="10">
    <source>
        <dbReference type="EMBL" id="TZG41582.1"/>
    </source>
</evidence>
<proteinExistence type="inferred from homology"/>
<accession>A0A5D9DE91</accession>
<dbReference type="InterPro" id="IPR041460">
    <property type="entry name" value="Molybdopterin_N"/>
</dbReference>
<dbReference type="GO" id="GO:0009061">
    <property type="term" value="P:anaerobic respiration"/>
    <property type="evidence" value="ECO:0007669"/>
    <property type="project" value="TreeGrafter"/>
</dbReference>
<reference evidence="10 11" key="1">
    <citation type="submission" date="2019-08" db="EMBL/GenBank/DDBJ databases">
        <title>Draft Genome Sequence of Halomonas eurihalina Isolated from Preserved Hide-surface.</title>
        <authorList>
            <person name="Hussain S.A."/>
            <person name="Xu A."/>
            <person name="Sarker M."/>
            <person name="Sommers C."/>
        </authorList>
    </citation>
    <scope>NUCLEOTIDE SEQUENCE [LARGE SCALE GENOMIC DNA]</scope>
    <source>
        <strain evidence="10 11">MS1</strain>
    </source>
</reference>
<dbReference type="InterPro" id="IPR006655">
    <property type="entry name" value="Mopterin_OxRdtase_prok_CS"/>
</dbReference>
<dbReference type="RefSeq" id="WP_149320773.1">
    <property type="nucleotide sequence ID" value="NZ_JARWAH010000001.1"/>
</dbReference>
<gene>
    <name evidence="10" type="ORF">FZZ93_02680</name>
</gene>
<dbReference type="PROSITE" id="PS00932">
    <property type="entry name" value="MOLYBDOPTERIN_PROK_3"/>
    <property type="match status" value="1"/>
</dbReference>
<dbReference type="OrthoDB" id="9815647at2"/>
<keyword evidence="5" id="KW-0574">Periplasm</keyword>
<dbReference type="InterPro" id="IPR050612">
    <property type="entry name" value="Prok_Mopterin_Oxidored"/>
</dbReference>
<evidence type="ECO:0000259" key="7">
    <source>
        <dbReference type="Pfam" id="PF00384"/>
    </source>
</evidence>
<dbReference type="SUPFAM" id="SSF50692">
    <property type="entry name" value="ADC-like"/>
    <property type="match status" value="1"/>
</dbReference>
<sequence>MTTDDIRYHSSHWGTFSARHRNGTLEITPFAKDPDPSPVLDNIPAALNHPARLSKPLIRRGWLENGPGPDRRRGEDDFVEVEWDEALDLAAKELRRLGAGPDQRRDGPVAGAHVFGGSYGWASAGRFHHVQSQIHRFLNAVFGGYVGSVDSYSSAAGAVILELVWGNPLNHPPSWREIAEDTELLIAFGGLALRNHSSSPGGTSQHVARSTLEAAAARGCQFVSVSPLRDDFADLPEVTRLAPRPATDVALMLGMAWHLHASGRVDHDYLARYTRGYEHFEAYLTGKADGIAKTPEWAAEICDLPAGQIVDLAERAASKRTHITVAYSLQRSRYGEEPIWMALTLAAMLGQYPSRGAGFSYGLASIGNLGKPPLDVPLPVLPQGRNRVDDVIPVARIAELLLNPGEPYTYKGETRHYADIRLVYWAGGNPFHHHQDLEKLREGFTRPDTVIIHESVSTASTRYADIIFPATLSAEREDIGASSRDPFMVPMQQLAPPRHEARDDYAIFTELAARLDCKEPFTEGRTSREWLRHMYKPTRRALGQRGLPAPDFDEFMLGEPLELPVASAPGHMTRFHEDPDANPLDTPSGKLEIWSDIVASSGLPGHPAWIEPEEWLGGELTRIHRFQLVANQPRGRLHSQLDFGATSMSLKQDGRECARLNPQDAARMGIQDGDVIRLWNQRGATLAAARISDDLPPCVVQLSTGAWYAPRDLQGSGMTCVNGNPNILTSDIGASGLSQGCAGQLTLVSIARWDAPLPDAVPHEAMLQISRRRPREAAPGVTPSGDA</sequence>
<name>A0A5D9DE91_HALER</name>
<dbReference type="InterPro" id="IPR006657">
    <property type="entry name" value="MoPterin_dinucl-bd_dom"/>
</dbReference>
<dbReference type="InterPro" id="IPR009010">
    <property type="entry name" value="Asp_de-COase-like_dom_sf"/>
</dbReference>
<comment type="similarity">
    <text evidence="2">Belongs to the prokaryotic molybdopterin-containing oxidoreductase family.</text>
</comment>
<evidence type="ECO:0000259" key="8">
    <source>
        <dbReference type="Pfam" id="PF01568"/>
    </source>
</evidence>
<evidence type="ECO:0000259" key="9">
    <source>
        <dbReference type="Pfam" id="PF18364"/>
    </source>
</evidence>
<evidence type="ECO:0000256" key="6">
    <source>
        <dbReference type="ARBA" id="ARBA00023002"/>
    </source>
</evidence>
<dbReference type="Gene3D" id="2.40.40.20">
    <property type="match status" value="1"/>
</dbReference>
<keyword evidence="6" id="KW-0560">Oxidoreductase</keyword>
<feature type="domain" description="Molybdopterin oxidoreductase N-terminal" evidence="9">
    <location>
        <begin position="9"/>
        <end position="46"/>
    </location>
</feature>
<dbReference type="AlphaFoldDB" id="A0A5D9DE91"/>
<dbReference type="Gene3D" id="3.90.55.10">
    <property type="entry name" value="Dimethylsulfoxide Reductase, domain 3"/>
    <property type="match status" value="1"/>
</dbReference>
<evidence type="ECO:0000256" key="1">
    <source>
        <dbReference type="ARBA" id="ARBA00001942"/>
    </source>
</evidence>